<comment type="caution">
    <text evidence="1">The sequence shown here is derived from an EMBL/GenBank/DDBJ whole genome shotgun (WGS) entry which is preliminary data.</text>
</comment>
<keyword evidence="2" id="KW-1185">Reference proteome</keyword>
<reference evidence="1" key="2">
    <citation type="submission" date="2021-03" db="EMBL/GenBank/DDBJ databases">
        <authorList>
            <person name="Artuso I."/>
            <person name="Turrini P."/>
            <person name="Pirolo M."/>
            <person name="Lugli G.A."/>
            <person name="Ventura M."/>
            <person name="Visca P."/>
        </authorList>
    </citation>
    <scope>NUCLEOTIDE SEQUENCE</scope>
    <source>
        <strain evidence="1">LMG 26462</strain>
    </source>
</reference>
<organism evidence="1 2">
    <name type="scientific">Aminobacter anthyllidis</name>
    <dbReference type="NCBI Taxonomy" id="1035067"/>
    <lineage>
        <taxon>Bacteria</taxon>
        <taxon>Pseudomonadati</taxon>
        <taxon>Pseudomonadota</taxon>
        <taxon>Alphaproteobacteria</taxon>
        <taxon>Hyphomicrobiales</taxon>
        <taxon>Phyllobacteriaceae</taxon>
        <taxon>Aminobacter</taxon>
    </lineage>
</organism>
<evidence type="ECO:0000313" key="2">
    <source>
        <dbReference type="Proteomes" id="UP001138921"/>
    </source>
</evidence>
<sequence>MYEFLQNFLASAWHGQPADPNDPVLDVVTAGDVSERLHRDLDACFQAIHEQISEPKQ</sequence>
<gene>
    <name evidence="1" type="ORF">J1C56_18335</name>
</gene>
<dbReference type="Proteomes" id="UP001138921">
    <property type="component" value="Unassembled WGS sequence"/>
</dbReference>
<accession>A0A9X1ACV7</accession>
<proteinExistence type="predicted"/>
<dbReference type="RefSeq" id="WP_214391499.1">
    <property type="nucleotide sequence ID" value="NZ_JAFLWW010000005.1"/>
</dbReference>
<name>A0A9X1ACV7_9HYPH</name>
<reference evidence="1" key="1">
    <citation type="journal article" date="2021" name="Microorganisms">
        <title>Phylogenomic Reconstruction and Metabolic Potential of the Genus Aminobacter.</title>
        <authorList>
            <person name="Artuso I."/>
            <person name="Turrini P."/>
            <person name="Pirolo M."/>
            <person name="Lugli G.A."/>
            <person name="Ventura M."/>
            <person name="Visca P."/>
        </authorList>
    </citation>
    <scope>NUCLEOTIDE SEQUENCE</scope>
    <source>
        <strain evidence="1">LMG 26462</strain>
    </source>
</reference>
<evidence type="ECO:0000313" key="1">
    <source>
        <dbReference type="EMBL" id="MBT1157554.1"/>
    </source>
</evidence>
<dbReference type="EMBL" id="JAFLWW010000005">
    <property type="protein sequence ID" value="MBT1157554.1"/>
    <property type="molecule type" value="Genomic_DNA"/>
</dbReference>
<protein>
    <submittedName>
        <fullName evidence="1">Uncharacterized protein</fullName>
    </submittedName>
</protein>
<dbReference type="AlphaFoldDB" id="A0A9X1ACV7"/>